<evidence type="ECO:0000259" key="4">
    <source>
        <dbReference type="Pfam" id="PF25917"/>
    </source>
</evidence>
<sequence>MIRSILIILFCLVSVTFVWNNVSQNSRKIYDKGNSRYLSSMVKKGDILSYILANATLEPIKRVDIGAQVNGQITKIHVSEGQNVVAGQILVEIDPKLQENEVEIVESQYQSSLAQRNITKIKYDQLKIEVNRQENLFKEGAGVFRELEQVRSDYHQVMSQLRIDDLSINQLKGELDTAKAQLSYTRIRAPIDGKVLGLLMSEGQTIVSSQTSPVIMVLANTDMMKANVAISEFDMSKIEIGKQVILINQDITTSLTAIRIVPDDYLADSNSQKMNTIGQVIFYNASFLIPNNRNELFTSMTLPVKIVIDKVENVVIAPKESIHIGKQGEFFVEVLNNGNSLKKKVVLGLSDLDNVEIISGLELGETVIVSKVNG</sequence>
<dbReference type="SUPFAM" id="SSF111369">
    <property type="entry name" value="HlyD-like secretion proteins"/>
    <property type="match status" value="1"/>
</dbReference>
<dbReference type="InterPro" id="IPR058627">
    <property type="entry name" value="MdtA-like_C"/>
</dbReference>
<dbReference type="Gene3D" id="2.40.30.170">
    <property type="match status" value="1"/>
</dbReference>
<dbReference type="PANTHER" id="PTHR30469">
    <property type="entry name" value="MULTIDRUG RESISTANCE PROTEIN MDTA"/>
    <property type="match status" value="1"/>
</dbReference>
<evidence type="ECO:0000259" key="5">
    <source>
        <dbReference type="Pfam" id="PF25967"/>
    </source>
</evidence>
<dbReference type="NCBIfam" id="TIGR01730">
    <property type="entry name" value="RND_mfp"/>
    <property type="match status" value="1"/>
</dbReference>
<evidence type="ECO:0000313" key="6">
    <source>
        <dbReference type="EMBL" id="ARD22470.1"/>
    </source>
</evidence>
<evidence type="ECO:0008006" key="8">
    <source>
        <dbReference type="Google" id="ProtNLM"/>
    </source>
</evidence>
<evidence type="ECO:0000256" key="2">
    <source>
        <dbReference type="ARBA" id="ARBA00009477"/>
    </source>
</evidence>
<name>A0ABN4YHT4_9GAMM</name>
<comment type="subcellular location">
    <subcellularLocation>
        <location evidence="1">Cell envelope</location>
    </subcellularLocation>
</comment>
<dbReference type="InterPro" id="IPR006143">
    <property type="entry name" value="RND_pump_MFP"/>
</dbReference>
<proteinExistence type="inferred from homology"/>
<evidence type="ECO:0000256" key="3">
    <source>
        <dbReference type="ARBA" id="ARBA00022448"/>
    </source>
</evidence>
<evidence type="ECO:0000256" key="1">
    <source>
        <dbReference type="ARBA" id="ARBA00004196"/>
    </source>
</evidence>
<comment type="similarity">
    <text evidence="2">Belongs to the membrane fusion protein (MFP) (TC 8.A.1) family.</text>
</comment>
<feature type="domain" description="Multidrug resistance protein MdtA-like barrel-sandwich hybrid" evidence="4">
    <location>
        <begin position="62"/>
        <end position="217"/>
    </location>
</feature>
<dbReference type="Gene3D" id="2.40.420.20">
    <property type="match status" value="1"/>
</dbReference>
<dbReference type="Pfam" id="PF25917">
    <property type="entry name" value="BSH_RND"/>
    <property type="match status" value="1"/>
</dbReference>
<evidence type="ECO:0000313" key="7">
    <source>
        <dbReference type="Proteomes" id="UP000191820"/>
    </source>
</evidence>
<protein>
    <recommendedName>
        <fullName evidence="8">Efflux RND transporter periplasmic adaptor subunit</fullName>
    </recommendedName>
</protein>
<dbReference type="PANTHER" id="PTHR30469:SF33">
    <property type="entry name" value="SLR1207 PROTEIN"/>
    <property type="match status" value="1"/>
</dbReference>
<dbReference type="Gene3D" id="1.10.287.470">
    <property type="entry name" value="Helix hairpin bin"/>
    <property type="match status" value="1"/>
</dbReference>
<feature type="domain" description="Multidrug resistance protein MdtA-like C-terminal permuted SH3" evidence="5">
    <location>
        <begin position="313"/>
        <end position="372"/>
    </location>
</feature>
<reference evidence="6 7" key="1">
    <citation type="submission" date="2017-03" db="EMBL/GenBank/DDBJ databases">
        <title>Genome sequencing of Shewanella japonica KCTC 22435.</title>
        <authorList>
            <person name="Kim K.M."/>
        </authorList>
    </citation>
    <scope>NUCLEOTIDE SEQUENCE [LARGE SCALE GENOMIC DNA]</scope>
    <source>
        <strain evidence="6 7">KCTC 22435</strain>
    </source>
</reference>
<dbReference type="Pfam" id="PF25967">
    <property type="entry name" value="RND-MFP_C"/>
    <property type="match status" value="1"/>
</dbReference>
<dbReference type="EMBL" id="CP020472">
    <property type="protein sequence ID" value="ARD22470.1"/>
    <property type="molecule type" value="Genomic_DNA"/>
</dbReference>
<keyword evidence="3" id="KW-0813">Transport</keyword>
<gene>
    <name evidence="6" type="ORF">SJ2017_2173</name>
</gene>
<dbReference type="InterPro" id="IPR058625">
    <property type="entry name" value="MdtA-like_BSH"/>
</dbReference>
<accession>A0ABN4YHT4</accession>
<dbReference type="Proteomes" id="UP000191820">
    <property type="component" value="Chromosome"/>
</dbReference>
<dbReference type="Gene3D" id="2.40.50.100">
    <property type="match status" value="1"/>
</dbReference>
<keyword evidence="7" id="KW-1185">Reference proteome</keyword>
<organism evidence="6 7">
    <name type="scientific">Shewanella japonica</name>
    <dbReference type="NCBI Taxonomy" id="93973"/>
    <lineage>
        <taxon>Bacteria</taxon>
        <taxon>Pseudomonadati</taxon>
        <taxon>Pseudomonadota</taxon>
        <taxon>Gammaproteobacteria</taxon>
        <taxon>Alteromonadales</taxon>
        <taxon>Shewanellaceae</taxon>
        <taxon>Shewanella</taxon>
    </lineage>
</organism>